<gene>
    <name evidence="2" type="ORF">TIFTF001_024642</name>
</gene>
<name>A0AA88AQ60_FICCA</name>
<sequence>MFRFSTARLYTDFEISLLKLSEACVFHFQSRVPSTLQCRGLVAMQWHEDTGVSTRENYKIFSCIEKLIWDSARGVIERAGRLLGDYLMCNGIDGVVSPKQNVPKINWRALTQGCIKLNVDVTIDDALGFVGIAVMAWDEKGSVLGAVSLRMSGLFSPHVGECLVVREGTRFALSRDYPSWIVETDSINVYRAV</sequence>
<organism evidence="2 3">
    <name type="scientific">Ficus carica</name>
    <name type="common">Common fig</name>
    <dbReference type="NCBI Taxonomy" id="3494"/>
    <lineage>
        <taxon>Eukaryota</taxon>
        <taxon>Viridiplantae</taxon>
        <taxon>Streptophyta</taxon>
        <taxon>Embryophyta</taxon>
        <taxon>Tracheophyta</taxon>
        <taxon>Spermatophyta</taxon>
        <taxon>Magnoliopsida</taxon>
        <taxon>eudicotyledons</taxon>
        <taxon>Gunneridae</taxon>
        <taxon>Pentapetalae</taxon>
        <taxon>rosids</taxon>
        <taxon>fabids</taxon>
        <taxon>Rosales</taxon>
        <taxon>Moraceae</taxon>
        <taxon>Ficeae</taxon>
        <taxon>Ficus</taxon>
    </lineage>
</organism>
<dbReference type="InterPro" id="IPR002156">
    <property type="entry name" value="RNaseH_domain"/>
</dbReference>
<proteinExistence type="predicted"/>
<reference evidence="2" key="1">
    <citation type="submission" date="2023-07" db="EMBL/GenBank/DDBJ databases">
        <title>draft genome sequence of fig (Ficus carica).</title>
        <authorList>
            <person name="Takahashi T."/>
            <person name="Nishimura K."/>
        </authorList>
    </citation>
    <scope>NUCLEOTIDE SEQUENCE</scope>
</reference>
<dbReference type="Pfam" id="PF13456">
    <property type="entry name" value="RVT_3"/>
    <property type="match status" value="1"/>
</dbReference>
<keyword evidence="3" id="KW-1185">Reference proteome</keyword>
<accession>A0AA88AQ60</accession>
<dbReference type="EMBL" id="BTGU01000058">
    <property type="protein sequence ID" value="GMN55522.1"/>
    <property type="molecule type" value="Genomic_DNA"/>
</dbReference>
<comment type="caution">
    <text evidence="2">The sequence shown here is derived from an EMBL/GenBank/DDBJ whole genome shotgun (WGS) entry which is preliminary data.</text>
</comment>
<dbReference type="GO" id="GO:0003676">
    <property type="term" value="F:nucleic acid binding"/>
    <property type="evidence" value="ECO:0007669"/>
    <property type="project" value="InterPro"/>
</dbReference>
<dbReference type="GO" id="GO:0004523">
    <property type="term" value="F:RNA-DNA hybrid ribonuclease activity"/>
    <property type="evidence" value="ECO:0007669"/>
    <property type="project" value="InterPro"/>
</dbReference>
<dbReference type="Proteomes" id="UP001187192">
    <property type="component" value="Unassembled WGS sequence"/>
</dbReference>
<evidence type="ECO:0000313" key="2">
    <source>
        <dbReference type="EMBL" id="GMN55522.1"/>
    </source>
</evidence>
<feature type="domain" description="RNase H type-1" evidence="1">
    <location>
        <begin position="118"/>
        <end position="192"/>
    </location>
</feature>
<evidence type="ECO:0000313" key="3">
    <source>
        <dbReference type="Proteomes" id="UP001187192"/>
    </source>
</evidence>
<evidence type="ECO:0000259" key="1">
    <source>
        <dbReference type="Pfam" id="PF13456"/>
    </source>
</evidence>
<protein>
    <recommendedName>
        <fullName evidence="1">RNase H type-1 domain-containing protein</fullName>
    </recommendedName>
</protein>
<dbReference type="AlphaFoldDB" id="A0AA88AQ60"/>